<feature type="chain" id="PRO_5005202252" evidence="1">
    <location>
        <begin position="22"/>
        <end position="218"/>
    </location>
</feature>
<name>A0A0H2RXM1_9AGAM</name>
<feature type="signal peptide" evidence="1">
    <location>
        <begin position="1"/>
        <end position="21"/>
    </location>
</feature>
<dbReference type="InParanoid" id="A0A0H2RXM1"/>
<dbReference type="EMBL" id="KQ085911">
    <property type="protein sequence ID" value="KLO16855.1"/>
    <property type="molecule type" value="Genomic_DNA"/>
</dbReference>
<dbReference type="AlphaFoldDB" id="A0A0H2RXM1"/>
<gene>
    <name evidence="2" type="ORF">SCHPADRAFT_887449</name>
</gene>
<dbReference type="Proteomes" id="UP000053477">
    <property type="component" value="Unassembled WGS sequence"/>
</dbReference>
<sequence length="218" mass="22839">MKFFSSQLLSVVLLGATAVSATSVLTRRGAGVSSLDLCPTAQIVQTQVIQVGANSVTRTTYACPNKSLRKTPGSKRGAAKRTFSGPFGAFEKRNAVECRTAAPECQCGQDFTCECQDVTAQAPVPSDCTTLAETTAILAQTGGPTFLVQPDNFELISSGTCALEFTNESAMTLEYCWDELGSTGTLVNQECFENGAGTAAACDANDGDFLTQSLRVGS</sequence>
<dbReference type="STRING" id="27342.A0A0H2RXM1"/>
<evidence type="ECO:0000256" key="1">
    <source>
        <dbReference type="SAM" id="SignalP"/>
    </source>
</evidence>
<reference evidence="2 3" key="1">
    <citation type="submission" date="2015-04" db="EMBL/GenBank/DDBJ databases">
        <title>Complete genome sequence of Schizopora paradoxa KUC8140, a cosmopolitan wood degrader in East Asia.</title>
        <authorList>
            <consortium name="DOE Joint Genome Institute"/>
            <person name="Min B."/>
            <person name="Park H."/>
            <person name="Jang Y."/>
            <person name="Kim J.-J."/>
            <person name="Kim K.H."/>
            <person name="Pangilinan J."/>
            <person name="Lipzen A."/>
            <person name="Riley R."/>
            <person name="Grigoriev I.V."/>
            <person name="Spatafora J.W."/>
            <person name="Choi I.-G."/>
        </authorList>
    </citation>
    <scope>NUCLEOTIDE SEQUENCE [LARGE SCALE GENOMIC DNA]</scope>
    <source>
        <strain evidence="2 3">KUC8140</strain>
    </source>
</reference>
<accession>A0A0H2RXM1</accession>
<keyword evidence="1" id="KW-0732">Signal</keyword>
<organism evidence="2 3">
    <name type="scientific">Schizopora paradoxa</name>
    <dbReference type="NCBI Taxonomy" id="27342"/>
    <lineage>
        <taxon>Eukaryota</taxon>
        <taxon>Fungi</taxon>
        <taxon>Dikarya</taxon>
        <taxon>Basidiomycota</taxon>
        <taxon>Agaricomycotina</taxon>
        <taxon>Agaricomycetes</taxon>
        <taxon>Hymenochaetales</taxon>
        <taxon>Schizoporaceae</taxon>
        <taxon>Schizopora</taxon>
    </lineage>
</organism>
<evidence type="ECO:0000313" key="3">
    <source>
        <dbReference type="Proteomes" id="UP000053477"/>
    </source>
</evidence>
<protein>
    <submittedName>
        <fullName evidence="2">Uncharacterized protein</fullName>
    </submittedName>
</protein>
<evidence type="ECO:0000313" key="2">
    <source>
        <dbReference type="EMBL" id="KLO16855.1"/>
    </source>
</evidence>
<proteinExistence type="predicted"/>
<dbReference type="OrthoDB" id="3249523at2759"/>
<keyword evidence="3" id="KW-1185">Reference proteome</keyword>